<dbReference type="EMBL" id="MH051914">
    <property type="protein sequence ID" value="AWD91291.1"/>
    <property type="molecule type" value="Genomic_DNA"/>
</dbReference>
<evidence type="ECO:0000313" key="2">
    <source>
        <dbReference type="Proteomes" id="UP000247163"/>
    </source>
</evidence>
<name>A0A2S1GPI2_9CAUD</name>
<evidence type="ECO:0000313" key="1">
    <source>
        <dbReference type="EMBL" id="AWD91291.1"/>
    </source>
</evidence>
<dbReference type="Proteomes" id="UP000247163">
    <property type="component" value="Genome"/>
</dbReference>
<proteinExistence type="predicted"/>
<protein>
    <submittedName>
        <fullName evidence="1">Uncharacterized protein</fullName>
    </submittedName>
</protein>
<keyword evidence="2" id="KW-1185">Reference proteome</keyword>
<accession>A0A2S1GPI2</accession>
<reference evidence="1 2" key="1">
    <citation type="submission" date="2018-03" db="EMBL/GenBank/DDBJ databases">
        <title>Complete genome sequence analysis of Enterobacteria phage IME338.</title>
        <authorList>
            <person name="Li P."/>
            <person name="Wang J."/>
            <person name="Tong Y."/>
        </authorList>
    </citation>
    <scope>NUCLEOTIDE SEQUENCE [LARGE SCALE GENOMIC DNA]</scope>
</reference>
<sequence length="77" mass="8973">MQVKKMMVRVALKYLVAATQYEVAEYLSTKFGKKYLPSDFTQTFIDLEKTKTITKLPVKRRNFRNGKPTGFGNLYVM</sequence>
<organism evidence="1 2">
    <name type="scientific">Enterobacteria phage vB_EcoM_IME338</name>
    <dbReference type="NCBI Taxonomy" id="2163888"/>
    <lineage>
        <taxon>Viruses</taxon>
        <taxon>Duplodnaviria</taxon>
        <taxon>Heunggongvirae</taxon>
        <taxon>Uroviricota</taxon>
        <taxon>Caudoviricetes</taxon>
        <taxon>Andersonviridae</taxon>
        <taxon>Ounavirinae</taxon>
        <taxon>Felixounavirus</taxon>
        <taxon>Felixounavirus IME338</taxon>
    </lineage>
</organism>